<protein>
    <submittedName>
        <fullName evidence="1">20359_t:CDS:1</fullName>
    </submittedName>
</protein>
<name>A0ACA9SPR9_9GLOM</name>
<sequence>DQHIKGYETLTIKQVHYWWSKLSQAEYRSSDDELISVKTYLQNQNQEILFFNEHAFAFVTAFI</sequence>
<evidence type="ECO:0000313" key="2">
    <source>
        <dbReference type="Proteomes" id="UP000789920"/>
    </source>
</evidence>
<proteinExistence type="predicted"/>
<feature type="non-terminal residue" evidence="1">
    <location>
        <position position="1"/>
    </location>
</feature>
<comment type="caution">
    <text evidence="1">The sequence shown here is derived from an EMBL/GenBank/DDBJ whole genome shotgun (WGS) entry which is preliminary data.</text>
</comment>
<accession>A0ACA9SPR9</accession>
<feature type="non-terminal residue" evidence="1">
    <location>
        <position position="63"/>
    </location>
</feature>
<reference evidence="1" key="1">
    <citation type="submission" date="2021-06" db="EMBL/GenBank/DDBJ databases">
        <authorList>
            <person name="Kallberg Y."/>
            <person name="Tangrot J."/>
            <person name="Rosling A."/>
        </authorList>
    </citation>
    <scope>NUCLEOTIDE SEQUENCE</scope>
    <source>
        <strain evidence="1">MA461A</strain>
    </source>
</reference>
<organism evidence="1 2">
    <name type="scientific">Racocetra persica</name>
    <dbReference type="NCBI Taxonomy" id="160502"/>
    <lineage>
        <taxon>Eukaryota</taxon>
        <taxon>Fungi</taxon>
        <taxon>Fungi incertae sedis</taxon>
        <taxon>Mucoromycota</taxon>
        <taxon>Glomeromycotina</taxon>
        <taxon>Glomeromycetes</taxon>
        <taxon>Diversisporales</taxon>
        <taxon>Gigasporaceae</taxon>
        <taxon>Racocetra</taxon>
    </lineage>
</organism>
<dbReference type="EMBL" id="CAJVQC010148665">
    <property type="protein sequence ID" value="CAG8845864.1"/>
    <property type="molecule type" value="Genomic_DNA"/>
</dbReference>
<evidence type="ECO:0000313" key="1">
    <source>
        <dbReference type="EMBL" id="CAG8845864.1"/>
    </source>
</evidence>
<gene>
    <name evidence="1" type="ORF">RPERSI_LOCUS33857</name>
</gene>
<keyword evidence="2" id="KW-1185">Reference proteome</keyword>
<dbReference type="Proteomes" id="UP000789920">
    <property type="component" value="Unassembled WGS sequence"/>
</dbReference>